<dbReference type="OrthoDB" id="5501064at2"/>
<dbReference type="Gene3D" id="1.10.1740.10">
    <property type="match status" value="1"/>
</dbReference>
<dbReference type="Gene3D" id="1.10.10.10">
    <property type="entry name" value="Winged helix-like DNA-binding domain superfamily/Winged helix DNA-binding domain"/>
    <property type="match status" value="1"/>
</dbReference>
<organism evidence="7 8">
    <name type="scientific">Micromonospora sediminicola</name>
    <dbReference type="NCBI Taxonomy" id="946078"/>
    <lineage>
        <taxon>Bacteria</taxon>
        <taxon>Bacillati</taxon>
        <taxon>Actinomycetota</taxon>
        <taxon>Actinomycetes</taxon>
        <taxon>Micromonosporales</taxon>
        <taxon>Micromonosporaceae</taxon>
        <taxon>Micromonospora</taxon>
    </lineage>
</organism>
<dbReference type="InterPro" id="IPR014284">
    <property type="entry name" value="RNA_pol_sigma-70_dom"/>
</dbReference>
<comment type="similarity">
    <text evidence="1">Belongs to the sigma-70 factor family. ECF subfamily.</text>
</comment>
<dbReference type="Pfam" id="PF08281">
    <property type="entry name" value="Sigma70_r4_2"/>
    <property type="match status" value="1"/>
</dbReference>
<dbReference type="Pfam" id="PF04542">
    <property type="entry name" value="Sigma70_r2"/>
    <property type="match status" value="1"/>
</dbReference>
<evidence type="ECO:0000313" key="7">
    <source>
        <dbReference type="EMBL" id="SBT64254.1"/>
    </source>
</evidence>
<dbReference type="SUPFAM" id="SSF88659">
    <property type="entry name" value="Sigma3 and sigma4 domains of RNA polymerase sigma factors"/>
    <property type="match status" value="1"/>
</dbReference>
<proteinExistence type="inferred from homology"/>
<keyword evidence="4" id="KW-0804">Transcription</keyword>
<sequence>MTAQVAAPTRVPGQPGPPAVEQLPEQGGTWHLVVSAQAGDRDAFGQLYLRYYDVVYRFVLFRVGQHRQTAEDLAGETFVRALRRINTVQWQGRDIGAWFVTIARNLIADHFKSSRSRLECMVGDVLDANLGVDFTDRTREGNPADTAVDRQIAEIVREAMGKLTAEQQECLDLRFFQGLSVLEVAAAMGKQEGAVKALQYRAVRALAQRLPAGFEQVIRC</sequence>
<reference evidence="8" key="1">
    <citation type="submission" date="2016-06" db="EMBL/GenBank/DDBJ databases">
        <authorList>
            <person name="Varghese N."/>
            <person name="Submissions Spin"/>
        </authorList>
    </citation>
    <scope>NUCLEOTIDE SEQUENCE [LARGE SCALE GENOMIC DNA]</scope>
    <source>
        <strain evidence="8">DSM 45794</strain>
    </source>
</reference>
<dbReference type="RefSeq" id="WP_091569814.1">
    <property type="nucleotide sequence ID" value="NZ_FLRH01000003.1"/>
</dbReference>
<dbReference type="PANTHER" id="PTHR43133">
    <property type="entry name" value="RNA POLYMERASE ECF-TYPE SIGMA FACTO"/>
    <property type="match status" value="1"/>
</dbReference>
<dbReference type="PANTHER" id="PTHR43133:SF57">
    <property type="entry name" value="RNA POLYMERASE SIGMA-70 FACTOR"/>
    <property type="match status" value="1"/>
</dbReference>
<evidence type="ECO:0000259" key="5">
    <source>
        <dbReference type="Pfam" id="PF04542"/>
    </source>
</evidence>
<keyword evidence="3" id="KW-0731">Sigma factor</keyword>
<feature type="domain" description="RNA polymerase sigma-70 region 2" evidence="5">
    <location>
        <begin position="47"/>
        <end position="115"/>
    </location>
</feature>
<dbReference type="GO" id="GO:0016987">
    <property type="term" value="F:sigma factor activity"/>
    <property type="evidence" value="ECO:0007669"/>
    <property type="project" value="UniProtKB-KW"/>
</dbReference>
<dbReference type="InterPro" id="IPR013325">
    <property type="entry name" value="RNA_pol_sigma_r2"/>
</dbReference>
<feature type="domain" description="RNA polymerase sigma factor 70 region 4 type 2" evidence="6">
    <location>
        <begin position="154"/>
        <end position="206"/>
    </location>
</feature>
<keyword evidence="2" id="KW-0805">Transcription regulation</keyword>
<accession>A0A1A9B5E7</accession>
<dbReference type="SUPFAM" id="SSF88946">
    <property type="entry name" value="Sigma2 domain of RNA polymerase sigma factors"/>
    <property type="match status" value="1"/>
</dbReference>
<dbReference type="InterPro" id="IPR036388">
    <property type="entry name" value="WH-like_DNA-bd_sf"/>
</dbReference>
<dbReference type="GO" id="GO:0003677">
    <property type="term" value="F:DNA binding"/>
    <property type="evidence" value="ECO:0007669"/>
    <property type="project" value="InterPro"/>
</dbReference>
<dbReference type="AlphaFoldDB" id="A0A1A9B5E7"/>
<dbReference type="NCBIfam" id="TIGR02937">
    <property type="entry name" value="sigma70-ECF"/>
    <property type="match status" value="1"/>
</dbReference>
<name>A0A1A9B5E7_9ACTN</name>
<gene>
    <name evidence="7" type="ORF">GA0070622_1224</name>
</gene>
<dbReference type="InterPro" id="IPR013324">
    <property type="entry name" value="RNA_pol_sigma_r3/r4-like"/>
</dbReference>
<dbReference type="InterPro" id="IPR013249">
    <property type="entry name" value="RNA_pol_sigma70_r4_t2"/>
</dbReference>
<dbReference type="InterPro" id="IPR007627">
    <property type="entry name" value="RNA_pol_sigma70_r2"/>
</dbReference>
<protein>
    <submittedName>
        <fullName evidence="7">RNA polymerase sigma-70 factor, ECF subfamily</fullName>
    </submittedName>
</protein>
<evidence type="ECO:0000256" key="4">
    <source>
        <dbReference type="ARBA" id="ARBA00023163"/>
    </source>
</evidence>
<evidence type="ECO:0000256" key="1">
    <source>
        <dbReference type="ARBA" id="ARBA00010641"/>
    </source>
</evidence>
<evidence type="ECO:0000256" key="3">
    <source>
        <dbReference type="ARBA" id="ARBA00023082"/>
    </source>
</evidence>
<keyword evidence="8" id="KW-1185">Reference proteome</keyword>
<dbReference type="STRING" id="946078.GA0070622_1224"/>
<evidence type="ECO:0000256" key="2">
    <source>
        <dbReference type="ARBA" id="ARBA00023015"/>
    </source>
</evidence>
<dbReference type="InterPro" id="IPR039425">
    <property type="entry name" value="RNA_pol_sigma-70-like"/>
</dbReference>
<dbReference type="GO" id="GO:0006352">
    <property type="term" value="P:DNA-templated transcription initiation"/>
    <property type="evidence" value="ECO:0007669"/>
    <property type="project" value="InterPro"/>
</dbReference>
<evidence type="ECO:0000313" key="8">
    <source>
        <dbReference type="Proteomes" id="UP000199558"/>
    </source>
</evidence>
<dbReference type="Proteomes" id="UP000199558">
    <property type="component" value="Unassembled WGS sequence"/>
</dbReference>
<evidence type="ECO:0000259" key="6">
    <source>
        <dbReference type="Pfam" id="PF08281"/>
    </source>
</evidence>
<dbReference type="CDD" id="cd06171">
    <property type="entry name" value="Sigma70_r4"/>
    <property type="match status" value="1"/>
</dbReference>
<dbReference type="EMBL" id="FLRH01000003">
    <property type="protein sequence ID" value="SBT64254.1"/>
    <property type="molecule type" value="Genomic_DNA"/>
</dbReference>